<accession>F0X838</accession>
<organism evidence="2">
    <name type="scientific">Grosmannia clavigera (strain kw1407 / UAMH 11150)</name>
    <name type="common">Blue stain fungus</name>
    <name type="synonym">Graphiocladiella clavigera</name>
    <dbReference type="NCBI Taxonomy" id="655863"/>
    <lineage>
        <taxon>Eukaryota</taxon>
        <taxon>Fungi</taxon>
        <taxon>Dikarya</taxon>
        <taxon>Ascomycota</taxon>
        <taxon>Pezizomycotina</taxon>
        <taxon>Sordariomycetes</taxon>
        <taxon>Sordariomycetidae</taxon>
        <taxon>Ophiostomatales</taxon>
        <taxon>Ophiostomataceae</taxon>
        <taxon>Leptographium</taxon>
    </lineage>
</organism>
<dbReference type="HOGENOM" id="CLU_058851_1_0_1"/>
<dbReference type="InParanoid" id="F0X838"/>
<dbReference type="GeneID" id="25977132"/>
<evidence type="ECO:0000313" key="2">
    <source>
        <dbReference type="Proteomes" id="UP000007796"/>
    </source>
</evidence>
<evidence type="ECO:0008006" key="3">
    <source>
        <dbReference type="Google" id="ProtNLM"/>
    </source>
</evidence>
<dbReference type="RefSeq" id="XP_014175386.1">
    <property type="nucleotide sequence ID" value="XM_014319911.1"/>
</dbReference>
<dbReference type="SUPFAM" id="SSF53474">
    <property type="entry name" value="alpha/beta-Hydrolases"/>
    <property type="match status" value="1"/>
</dbReference>
<dbReference type="EMBL" id="GL629735">
    <property type="protein sequence ID" value="EFX05904.1"/>
    <property type="molecule type" value="Genomic_DNA"/>
</dbReference>
<proteinExistence type="predicted"/>
<dbReference type="STRING" id="655863.F0X838"/>
<dbReference type="Proteomes" id="UP000007796">
    <property type="component" value="Unassembled WGS sequence"/>
</dbReference>
<protein>
    <recommendedName>
        <fullName evidence="3">AB hydrolase-1 domain-containing protein</fullName>
    </recommendedName>
</protein>
<keyword evidence="2" id="KW-1185">Reference proteome</keyword>
<dbReference type="eggNOG" id="ENOG502SJIA">
    <property type="taxonomic scope" value="Eukaryota"/>
</dbReference>
<dbReference type="AlphaFoldDB" id="F0X838"/>
<dbReference type="Gene3D" id="3.40.50.1820">
    <property type="entry name" value="alpha/beta hydrolase"/>
    <property type="match status" value="1"/>
</dbReference>
<gene>
    <name evidence="1" type="ORF">CMQ_3973</name>
</gene>
<name>F0X838_GROCL</name>
<reference evidence="1 2" key="1">
    <citation type="journal article" date="2011" name="Proc. Natl. Acad. Sci. U.S.A.">
        <title>Genome and transcriptome analyses of the mountain pine beetle-fungal symbiont Grosmannia clavigera, a lodgepole pine pathogen.</title>
        <authorList>
            <person name="DiGuistini S."/>
            <person name="Wang Y."/>
            <person name="Liao N.Y."/>
            <person name="Taylor G."/>
            <person name="Tanguay P."/>
            <person name="Feau N."/>
            <person name="Henrissat B."/>
            <person name="Chan S.K."/>
            <person name="Hesse-Orce U."/>
            <person name="Alamouti S.M."/>
            <person name="Tsui C.K.M."/>
            <person name="Docking R.T."/>
            <person name="Levasseur A."/>
            <person name="Haridas S."/>
            <person name="Robertson G."/>
            <person name="Birol I."/>
            <person name="Holt R.A."/>
            <person name="Marra M.A."/>
            <person name="Hamelin R.C."/>
            <person name="Hirst M."/>
            <person name="Jones S.J.M."/>
            <person name="Bohlmann J."/>
            <person name="Breuil C."/>
        </authorList>
    </citation>
    <scope>NUCLEOTIDE SEQUENCE [LARGE SCALE GENOMIC DNA]</scope>
    <source>
        <strain evidence="2">kw1407 / UAMH 11150</strain>
    </source>
</reference>
<sequence>MKSFKITLLDGTVISGLHTVHGPPAQWACPPKYRPLVVGLHGGSYSSSYFDATPTCTAQTLSSALDVPFVAIDRPGYGETTPVTPVPEGSDFSAEWGTLLHRVILPALWLEFGLPNGCKGIVLHCHSFGVTGAIVAAALHALDATQAAASPANYRLAGLVLSGFGTQLKPTGGHPTQPDPPPSHIRIPVAVKDSTLLLPGTAADEVYAQADRLDHPMPLPEIASLRHPWLDTWRERWGVHVTVPILLALAGRDHYWHATAEHLDEFAAAFPKSTRIDTSILAAAPHNIELSYWGPGWYAHSFGFAIECVTSLMLDN</sequence>
<evidence type="ECO:0000313" key="1">
    <source>
        <dbReference type="EMBL" id="EFX05904.1"/>
    </source>
</evidence>
<dbReference type="OrthoDB" id="5371334at2759"/>
<dbReference type="InterPro" id="IPR029058">
    <property type="entry name" value="AB_hydrolase_fold"/>
</dbReference>